<comment type="similarity">
    <text evidence="1">Belongs to the thioesterase family.</text>
</comment>
<accession>A0A7K1UH66</accession>
<keyword evidence="2" id="KW-1133">Transmembrane helix</keyword>
<reference evidence="4 5" key="1">
    <citation type="submission" date="2019-12" db="EMBL/GenBank/DDBJ databases">
        <title>Nesterenkonia muleiensis sp. nov., a novel actinobacterium isolated from sap of Populus euphratica.</title>
        <authorList>
            <person name="Wang R."/>
        </authorList>
    </citation>
    <scope>NUCLEOTIDE SEQUENCE [LARGE SCALE GENOMIC DNA]</scope>
    <source>
        <strain evidence="4 5">F10</strain>
    </source>
</reference>
<dbReference type="AlphaFoldDB" id="A0A7K1UH66"/>
<name>A0A7K1UH66_9MICC</name>
<dbReference type="InterPro" id="IPR029058">
    <property type="entry name" value="AB_hydrolase_fold"/>
</dbReference>
<dbReference type="Proteomes" id="UP000460157">
    <property type="component" value="Unassembled WGS sequence"/>
</dbReference>
<evidence type="ECO:0000256" key="1">
    <source>
        <dbReference type="ARBA" id="ARBA00007169"/>
    </source>
</evidence>
<keyword evidence="2" id="KW-0472">Membrane</keyword>
<dbReference type="PANTHER" id="PTHR11487">
    <property type="entry name" value="THIOESTERASE"/>
    <property type="match status" value="1"/>
</dbReference>
<dbReference type="InterPro" id="IPR001031">
    <property type="entry name" value="Thioesterase"/>
</dbReference>
<keyword evidence="5" id="KW-1185">Reference proteome</keyword>
<keyword evidence="4" id="KW-0378">Hydrolase</keyword>
<dbReference type="Gene3D" id="3.40.50.1820">
    <property type="entry name" value="alpha/beta hydrolase"/>
    <property type="match status" value="1"/>
</dbReference>
<feature type="domain" description="Thioesterase" evidence="3">
    <location>
        <begin position="9"/>
        <end position="231"/>
    </location>
</feature>
<evidence type="ECO:0000256" key="2">
    <source>
        <dbReference type="SAM" id="Phobius"/>
    </source>
</evidence>
<keyword evidence="2" id="KW-0812">Transmembrane</keyword>
<dbReference type="SUPFAM" id="SSF53474">
    <property type="entry name" value="alpha/beta-Hydrolases"/>
    <property type="match status" value="1"/>
</dbReference>
<dbReference type="PANTHER" id="PTHR11487:SF0">
    <property type="entry name" value="S-ACYL FATTY ACID SYNTHASE THIOESTERASE, MEDIUM CHAIN"/>
    <property type="match status" value="1"/>
</dbReference>
<dbReference type="GO" id="GO:0016787">
    <property type="term" value="F:hydrolase activity"/>
    <property type="evidence" value="ECO:0007669"/>
    <property type="project" value="UniProtKB-KW"/>
</dbReference>
<evidence type="ECO:0000313" key="5">
    <source>
        <dbReference type="Proteomes" id="UP000460157"/>
    </source>
</evidence>
<evidence type="ECO:0000259" key="3">
    <source>
        <dbReference type="Pfam" id="PF00975"/>
    </source>
</evidence>
<dbReference type="Pfam" id="PF00975">
    <property type="entry name" value="Thioesterase"/>
    <property type="match status" value="1"/>
</dbReference>
<evidence type="ECO:0000313" key="4">
    <source>
        <dbReference type="EMBL" id="MVT25744.1"/>
    </source>
</evidence>
<feature type="transmembrane region" description="Helical" evidence="2">
    <location>
        <begin position="74"/>
        <end position="92"/>
    </location>
</feature>
<sequence>MGAGQLTKRQLIIFPFAGGSSSSLRDLAVWLEEPMELVYVDYPGHLLRSEETLLESVPELAFDSWRRIGGRLRAGYLVLGMSLGALVALEFVKVGKSFGKAAEGIVAISSVPPGRISMQGHFSHLPESEFVGELCARYPGDFSTMATDPVVREHLLPILRADITAFESYGQRPLELVDVPCLAVGGTDDRSVSYWDLLAWGSCTTGQCVTRRVSGGHFLLEESGSQVAGEILEWAQSLDR</sequence>
<dbReference type="InterPro" id="IPR012223">
    <property type="entry name" value="TEII"/>
</dbReference>
<organism evidence="4 5">
    <name type="scientific">Nesterenkonia alkaliphila</name>
    <dbReference type="NCBI Taxonomy" id="1463631"/>
    <lineage>
        <taxon>Bacteria</taxon>
        <taxon>Bacillati</taxon>
        <taxon>Actinomycetota</taxon>
        <taxon>Actinomycetes</taxon>
        <taxon>Micrococcales</taxon>
        <taxon>Micrococcaceae</taxon>
        <taxon>Nesterenkonia</taxon>
    </lineage>
</organism>
<gene>
    <name evidence="4" type="ORF">GNZ21_05100</name>
</gene>
<proteinExistence type="inferred from homology"/>
<protein>
    <submittedName>
        <fullName evidence="4">Alpha/beta fold hydrolase</fullName>
    </submittedName>
</protein>
<dbReference type="GO" id="GO:0008610">
    <property type="term" value="P:lipid biosynthetic process"/>
    <property type="evidence" value="ECO:0007669"/>
    <property type="project" value="TreeGrafter"/>
</dbReference>
<dbReference type="EMBL" id="WRPM01000031">
    <property type="protein sequence ID" value="MVT25744.1"/>
    <property type="molecule type" value="Genomic_DNA"/>
</dbReference>
<comment type="caution">
    <text evidence="4">The sequence shown here is derived from an EMBL/GenBank/DDBJ whole genome shotgun (WGS) entry which is preliminary data.</text>
</comment>